<keyword evidence="2" id="KW-0479">Metal-binding</keyword>
<keyword evidence="3" id="KW-0863">Zinc-finger</keyword>
<evidence type="ECO:0000256" key="3">
    <source>
        <dbReference type="ARBA" id="ARBA00022771"/>
    </source>
</evidence>
<dbReference type="Pfam" id="PF02721">
    <property type="entry name" value="DUF223"/>
    <property type="match status" value="1"/>
</dbReference>
<feature type="domain" description="Replication protein A 70 kDa DNA-binding subunit B/D first OB fold" evidence="7">
    <location>
        <begin position="94"/>
        <end position="196"/>
    </location>
</feature>
<evidence type="ECO:0000256" key="5">
    <source>
        <dbReference type="ARBA" id="ARBA00023125"/>
    </source>
</evidence>
<dbReference type="InterPro" id="IPR012340">
    <property type="entry name" value="NA-bd_OB-fold"/>
</dbReference>
<sequence length="205" mass="22385">MPFFVFALQLTKLTLHRVLVVFDARVLCQAYRKIGDPVPLVGAPLVAPGAGQAVVDNATIPPAPALSNSGSTASTFPAIGELQLPGEQPALTITPIEDLHPSQTNWMVQAVIEQKSELKTWFNRNLCAEHKLFTMILSDGSGDIKANVMNENAEDIYSSLEEGKVYRIENPKIIMARKKLSGLIHDWEILFGKETRAVGPIPPDS</sequence>
<dbReference type="CDD" id="cd04474">
    <property type="entry name" value="RPA1_DBD_A"/>
    <property type="match status" value="1"/>
</dbReference>
<dbReference type="GO" id="GO:0003677">
    <property type="term" value="F:DNA binding"/>
    <property type="evidence" value="ECO:0007669"/>
    <property type="project" value="UniProtKB-KW"/>
</dbReference>
<dbReference type="InterPro" id="IPR003871">
    <property type="entry name" value="RFA1B/D_OB_1st"/>
</dbReference>
<dbReference type="OrthoDB" id="1751331at2759"/>
<dbReference type="Gene3D" id="2.40.50.140">
    <property type="entry name" value="Nucleic acid-binding proteins"/>
    <property type="match status" value="1"/>
</dbReference>
<evidence type="ECO:0000256" key="4">
    <source>
        <dbReference type="ARBA" id="ARBA00022833"/>
    </source>
</evidence>
<organism evidence="8 9">
    <name type="scientific">Candolleomyces eurysporus</name>
    <dbReference type="NCBI Taxonomy" id="2828524"/>
    <lineage>
        <taxon>Eukaryota</taxon>
        <taxon>Fungi</taxon>
        <taxon>Dikarya</taxon>
        <taxon>Basidiomycota</taxon>
        <taxon>Agaricomycotina</taxon>
        <taxon>Agaricomycetes</taxon>
        <taxon>Agaricomycetidae</taxon>
        <taxon>Agaricales</taxon>
        <taxon>Agaricineae</taxon>
        <taxon>Psathyrellaceae</taxon>
        <taxon>Candolleomyces</taxon>
    </lineage>
</organism>
<proteinExistence type="inferred from homology"/>
<evidence type="ECO:0000256" key="6">
    <source>
        <dbReference type="SAM" id="SignalP"/>
    </source>
</evidence>
<feature type="non-terminal residue" evidence="8">
    <location>
        <position position="205"/>
    </location>
</feature>
<protein>
    <recommendedName>
        <fullName evidence="7">Replication protein A 70 kDa DNA-binding subunit B/D first OB fold domain-containing protein</fullName>
    </recommendedName>
</protein>
<evidence type="ECO:0000313" key="8">
    <source>
        <dbReference type="EMBL" id="KAJ2930371.1"/>
    </source>
</evidence>
<gene>
    <name evidence="8" type="ORF">H1R20_g6701</name>
</gene>
<evidence type="ECO:0000259" key="7">
    <source>
        <dbReference type="Pfam" id="PF02721"/>
    </source>
</evidence>
<comment type="similarity">
    <text evidence="1">Belongs to the replication factor A protein 1 family.</text>
</comment>
<evidence type="ECO:0000313" key="9">
    <source>
        <dbReference type="Proteomes" id="UP001140091"/>
    </source>
</evidence>
<dbReference type="EMBL" id="JANBPK010000844">
    <property type="protein sequence ID" value="KAJ2930371.1"/>
    <property type="molecule type" value="Genomic_DNA"/>
</dbReference>
<keyword evidence="4" id="KW-0862">Zinc</keyword>
<dbReference type="FunFam" id="2.40.50.140:FF:000041">
    <property type="entry name" value="Replication protein A subunit"/>
    <property type="match status" value="1"/>
</dbReference>
<evidence type="ECO:0000256" key="2">
    <source>
        <dbReference type="ARBA" id="ARBA00022723"/>
    </source>
</evidence>
<comment type="caution">
    <text evidence="8">The sequence shown here is derived from an EMBL/GenBank/DDBJ whole genome shotgun (WGS) entry which is preliminary data.</text>
</comment>
<dbReference type="SUPFAM" id="SSF50249">
    <property type="entry name" value="Nucleic acid-binding proteins"/>
    <property type="match status" value="1"/>
</dbReference>
<feature type="chain" id="PRO_5040941683" description="Replication protein A 70 kDa DNA-binding subunit B/D first OB fold domain-containing protein" evidence="6">
    <location>
        <begin position="31"/>
        <end position="205"/>
    </location>
</feature>
<dbReference type="GO" id="GO:0008270">
    <property type="term" value="F:zinc ion binding"/>
    <property type="evidence" value="ECO:0007669"/>
    <property type="project" value="UniProtKB-KW"/>
</dbReference>
<feature type="signal peptide" evidence="6">
    <location>
        <begin position="1"/>
        <end position="30"/>
    </location>
</feature>
<name>A0A9W8J729_9AGAR</name>
<keyword evidence="5" id="KW-0238">DNA-binding</keyword>
<dbReference type="AlphaFoldDB" id="A0A9W8J729"/>
<reference evidence="8" key="1">
    <citation type="submission" date="2022-06" db="EMBL/GenBank/DDBJ databases">
        <title>Genome Sequence of Candolleomyces eurysporus.</title>
        <authorList>
            <person name="Buettner E."/>
        </authorList>
    </citation>
    <scope>NUCLEOTIDE SEQUENCE</scope>
    <source>
        <strain evidence="8">VTCC 930004</strain>
    </source>
</reference>
<keyword evidence="9" id="KW-1185">Reference proteome</keyword>
<dbReference type="Proteomes" id="UP001140091">
    <property type="component" value="Unassembled WGS sequence"/>
</dbReference>
<accession>A0A9W8J729</accession>
<keyword evidence="6" id="KW-0732">Signal</keyword>
<evidence type="ECO:0000256" key="1">
    <source>
        <dbReference type="ARBA" id="ARBA00005690"/>
    </source>
</evidence>